<evidence type="ECO:0000256" key="4">
    <source>
        <dbReference type="ARBA" id="ARBA00023136"/>
    </source>
</evidence>
<keyword evidence="7" id="KW-1185">Reference proteome</keyword>
<dbReference type="InterPro" id="IPR051415">
    <property type="entry name" value="LAAT-1"/>
</dbReference>
<feature type="transmembrane region" description="Helical" evidence="5">
    <location>
        <begin position="333"/>
        <end position="353"/>
    </location>
</feature>
<dbReference type="Gene3D" id="1.20.1280.290">
    <property type="match status" value="2"/>
</dbReference>
<evidence type="ECO:0000256" key="2">
    <source>
        <dbReference type="ARBA" id="ARBA00022692"/>
    </source>
</evidence>
<evidence type="ECO:0000256" key="1">
    <source>
        <dbReference type="ARBA" id="ARBA00004141"/>
    </source>
</evidence>
<evidence type="ECO:0000313" key="6">
    <source>
        <dbReference type="EMBL" id="KAK4787942.1"/>
    </source>
</evidence>
<dbReference type="Pfam" id="PF04193">
    <property type="entry name" value="PQ-loop"/>
    <property type="match status" value="2"/>
</dbReference>
<dbReference type="PANTHER" id="PTHR16201:SF44">
    <property type="entry name" value="SEVEN TRANSMEMBRANE PROTEIN 1"/>
    <property type="match status" value="1"/>
</dbReference>
<feature type="transmembrane region" description="Helical" evidence="5">
    <location>
        <begin position="58"/>
        <end position="77"/>
    </location>
</feature>
<comment type="subcellular location">
    <subcellularLocation>
        <location evidence="1">Membrane</location>
        <topology evidence="1">Multi-pass membrane protein</topology>
    </subcellularLocation>
</comment>
<protein>
    <submittedName>
        <fullName evidence="6">Uncharacterized protein</fullName>
    </submittedName>
</protein>
<accession>A0AAN7LXJ4</accession>
<keyword evidence="2 5" id="KW-0812">Transmembrane</keyword>
<keyword evidence="4 5" id="KW-0472">Membrane</keyword>
<dbReference type="PANTHER" id="PTHR16201">
    <property type="entry name" value="SEVEN TRANSMEMBRANE PROTEIN 1-RELATED"/>
    <property type="match status" value="1"/>
</dbReference>
<dbReference type="InterPro" id="IPR006603">
    <property type="entry name" value="PQ-loop_rpt"/>
</dbReference>
<keyword evidence="3 5" id="KW-1133">Transmembrane helix</keyword>
<dbReference type="FunFam" id="1.20.1280.290:FF:000012">
    <property type="entry name" value="Vacuolar membrane PQ loop repeat protein"/>
    <property type="match status" value="1"/>
</dbReference>
<organism evidence="6 7">
    <name type="scientific">Trapa natans</name>
    <name type="common">Water chestnut</name>
    <dbReference type="NCBI Taxonomy" id="22666"/>
    <lineage>
        <taxon>Eukaryota</taxon>
        <taxon>Viridiplantae</taxon>
        <taxon>Streptophyta</taxon>
        <taxon>Embryophyta</taxon>
        <taxon>Tracheophyta</taxon>
        <taxon>Spermatophyta</taxon>
        <taxon>Magnoliopsida</taxon>
        <taxon>eudicotyledons</taxon>
        <taxon>Gunneridae</taxon>
        <taxon>Pentapetalae</taxon>
        <taxon>rosids</taxon>
        <taxon>malvids</taxon>
        <taxon>Myrtales</taxon>
        <taxon>Lythraceae</taxon>
        <taxon>Trapa</taxon>
    </lineage>
</organism>
<dbReference type="AlphaFoldDB" id="A0AAN7LXJ4"/>
<comment type="caution">
    <text evidence="6">The sequence shown here is derived from an EMBL/GenBank/DDBJ whole genome shotgun (WGS) entry which is preliminary data.</text>
</comment>
<evidence type="ECO:0000256" key="3">
    <source>
        <dbReference type="ARBA" id="ARBA00022989"/>
    </source>
</evidence>
<dbReference type="Proteomes" id="UP001346149">
    <property type="component" value="Unassembled WGS sequence"/>
</dbReference>
<evidence type="ECO:0000313" key="7">
    <source>
        <dbReference type="Proteomes" id="UP001346149"/>
    </source>
</evidence>
<name>A0AAN7LXJ4_TRANT</name>
<feature type="transmembrane region" description="Helical" evidence="5">
    <location>
        <begin position="373"/>
        <end position="392"/>
    </location>
</feature>
<proteinExistence type="predicted"/>
<dbReference type="FunFam" id="1.20.1280.290:FF:000019">
    <property type="entry name" value="PQ-loop repeat family protein / transmembrane family protein"/>
    <property type="match status" value="1"/>
</dbReference>
<feature type="transmembrane region" description="Helical" evidence="5">
    <location>
        <begin position="89"/>
        <end position="109"/>
    </location>
</feature>
<sequence length="411" mass="45178">MCSVDRHCWQWAMKHMEYCICSSKDDVSLILGSVSVISWGVADVPQIITNYRAKSTEGLSFGFLMTWIIGDLFNLLGCMLESATLPTQYYMALLYTIVTVILIGQAVYYGHIYPRLKHKNLNPSLNESLQKDVIKMSASKMKPETTANIWMNGSDASDKRPNLTSSIPLPAIPTNASSGRGLYFVSARSLSSSHTPPGGSFFTRGMSPATFNEQISIEEPLLSGSSLQSAPSPNRKNILCLASSVTFLGTINLPHSLKDRIKEKYGKPSAVVMRIGRKLLQVNAGFSGETGSIGNARIGTFLGWSMAVIYMGGRLPQICLNIRRGNVKGLNPLMFMFALVGNFTYVASILVSSVEWSRIKPNLPWLVDAGGCVLLDLFVSFQLQLFSSLLISDYNLSLVGKRKAEYCKHDP</sequence>
<dbReference type="GO" id="GO:0016020">
    <property type="term" value="C:membrane"/>
    <property type="evidence" value="ECO:0007669"/>
    <property type="project" value="UniProtKB-SubCell"/>
</dbReference>
<evidence type="ECO:0000256" key="5">
    <source>
        <dbReference type="SAM" id="Phobius"/>
    </source>
</evidence>
<dbReference type="SMART" id="SM00679">
    <property type="entry name" value="CTNS"/>
    <property type="match status" value="2"/>
</dbReference>
<gene>
    <name evidence="6" type="ORF">SAY86_011775</name>
</gene>
<reference evidence="6 7" key="1">
    <citation type="journal article" date="2023" name="Hortic Res">
        <title>Pangenome of water caltrop reveals structural variations and asymmetric subgenome divergence after allopolyploidization.</title>
        <authorList>
            <person name="Zhang X."/>
            <person name="Chen Y."/>
            <person name="Wang L."/>
            <person name="Yuan Y."/>
            <person name="Fang M."/>
            <person name="Shi L."/>
            <person name="Lu R."/>
            <person name="Comes H.P."/>
            <person name="Ma Y."/>
            <person name="Chen Y."/>
            <person name="Huang G."/>
            <person name="Zhou Y."/>
            <person name="Zheng Z."/>
            <person name="Qiu Y."/>
        </authorList>
    </citation>
    <scope>NUCLEOTIDE SEQUENCE [LARGE SCALE GENOMIC DNA]</scope>
    <source>
        <strain evidence="6">F231</strain>
    </source>
</reference>
<dbReference type="EMBL" id="JAXQNO010000012">
    <property type="protein sequence ID" value="KAK4787942.1"/>
    <property type="molecule type" value="Genomic_DNA"/>
</dbReference>